<dbReference type="RefSeq" id="WP_185604882.1">
    <property type="nucleotide sequence ID" value="NZ_JAARZC010000003.1"/>
</dbReference>
<dbReference type="SFLD" id="SFLDG01144">
    <property type="entry name" value="C2.B.4:_PGP_Like"/>
    <property type="match status" value="1"/>
</dbReference>
<dbReference type="GO" id="GO:0016791">
    <property type="term" value="F:phosphatase activity"/>
    <property type="evidence" value="ECO:0007669"/>
    <property type="project" value="UniProtKB-ARBA"/>
</dbReference>
<organism evidence="1 2">
    <name type="scientific">Listeria cossartiae subsp. cayugensis</name>
    <dbReference type="NCBI Taxonomy" id="2713505"/>
    <lineage>
        <taxon>Bacteria</taxon>
        <taxon>Bacillati</taxon>
        <taxon>Bacillota</taxon>
        <taxon>Bacilli</taxon>
        <taxon>Bacillales</taxon>
        <taxon>Listeriaceae</taxon>
        <taxon>Listeria</taxon>
        <taxon>Listeria cossartiae</taxon>
    </lineage>
</organism>
<protein>
    <submittedName>
        <fullName evidence="1">HAD family phosphatase</fullName>
    </submittedName>
</protein>
<evidence type="ECO:0000313" key="2">
    <source>
        <dbReference type="Proteomes" id="UP000559864"/>
    </source>
</evidence>
<proteinExistence type="predicted"/>
<dbReference type="NCBIfam" id="TIGR01484">
    <property type="entry name" value="HAD-SF-IIB"/>
    <property type="match status" value="1"/>
</dbReference>
<dbReference type="PANTHER" id="PTHR10000:SF8">
    <property type="entry name" value="HAD SUPERFAMILY HYDROLASE-LIKE, TYPE 3"/>
    <property type="match status" value="1"/>
</dbReference>
<dbReference type="GO" id="GO:0000287">
    <property type="term" value="F:magnesium ion binding"/>
    <property type="evidence" value="ECO:0007669"/>
    <property type="project" value="TreeGrafter"/>
</dbReference>
<dbReference type="CDD" id="cd07516">
    <property type="entry name" value="HAD_Pase"/>
    <property type="match status" value="1"/>
</dbReference>
<dbReference type="Gene3D" id="3.40.50.1000">
    <property type="entry name" value="HAD superfamily/HAD-like"/>
    <property type="match status" value="1"/>
</dbReference>
<dbReference type="InterPro" id="IPR023214">
    <property type="entry name" value="HAD_sf"/>
</dbReference>
<dbReference type="NCBIfam" id="TIGR00099">
    <property type="entry name" value="Cof-subfamily"/>
    <property type="match status" value="1"/>
</dbReference>
<gene>
    <name evidence="1" type="ORF">HCB49_10325</name>
</gene>
<dbReference type="InterPro" id="IPR036412">
    <property type="entry name" value="HAD-like_sf"/>
</dbReference>
<reference evidence="1 2" key="1">
    <citation type="submission" date="2020-03" db="EMBL/GenBank/DDBJ databases">
        <title>Soil Listeria distribution.</title>
        <authorList>
            <person name="Liao J."/>
            <person name="Wiedmann M."/>
        </authorList>
    </citation>
    <scope>NUCLEOTIDE SEQUENCE [LARGE SCALE GENOMIC DNA]</scope>
    <source>
        <strain evidence="1 2">FSL L7-0123</strain>
    </source>
</reference>
<comment type="caution">
    <text evidence="1">The sequence shown here is derived from an EMBL/GenBank/DDBJ whole genome shotgun (WGS) entry which is preliminary data.</text>
</comment>
<dbReference type="Pfam" id="PF08282">
    <property type="entry name" value="Hydrolase_3"/>
    <property type="match status" value="1"/>
</dbReference>
<dbReference type="SUPFAM" id="SSF56784">
    <property type="entry name" value="HAD-like"/>
    <property type="match status" value="1"/>
</dbReference>
<dbReference type="GO" id="GO:0005829">
    <property type="term" value="C:cytosol"/>
    <property type="evidence" value="ECO:0007669"/>
    <property type="project" value="TreeGrafter"/>
</dbReference>
<dbReference type="PANTHER" id="PTHR10000">
    <property type="entry name" value="PHOSPHOSERINE PHOSPHATASE"/>
    <property type="match status" value="1"/>
</dbReference>
<dbReference type="InterPro" id="IPR000150">
    <property type="entry name" value="Cof"/>
</dbReference>
<dbReference type="SFLD" id="SFLDS00003">
    <property type="entry name" value="Haloacid_Dehalogenase"/>
    <property type="match status" value="1"/>
</dbReference>
<dbReference type="Proteomes" id="UP000559864">
    <property type="component" value="Unassembled WGS sequence"/>
</dbReference>
<dbReference type="InterPro" id="IPR006379">
    <property type="entry name" value="HAD-SF_hydro_IIB"/>
</dbReference>
<dbReference type="PROSITE" id="PS01228">
    <property type="entry name" value="COF_1"/>
    <property type="match status" value="1"/>
</dbReference>
<sequence length="279" mass="30836">MTTQAIILDIDGTLLNDDKKISTKTKEALITAQQNGVKLILASGRPTTGMHLYAEQLEMEKYHGLLVSYNGAKVVDCQTKEELFNQALTVSEGKAVLEHMKNFEVKVMIDKDDYMYVNDVFDCYVPYKGEEINIIQYESRGGNFKLCEKDDLAAFLDYRISKILTAGDPAYMQENYQAMMAPFKDNLNCVFTADFYFEFTAQGIDKAKALDTVLTPMGISPENIIAFGDGHNDITMVEYAGTGIAMSNAVPELKAAASSITLSNNEDGIAHVLNSLIPS</sequence>
<dbReference type="Gene3D" id="3.30.1240.10">
    <property type="match status" value="1"/>
</dbReference>
<dbReference type="SFLD" id="SFLDG01140">
    <property type="entry name" value="C2.B:_Phosphomannomutase_and_P"/>
    <property type="match status" value="1"/>
</dbReference>
<dbReference type="EMBL" id="JAARZC010000003">
    <property type="protein sequence ID" value="MBC2250385.1"/>
    <property type="molecule type" value="Genomic_DNA"/>
</dbReference>
<accession>A0A7X1DC58</accession>
<dbReference type="AlphaFoldDB" id="A0A7X1DC58"/>
<name>A0A7X1DC58_9LIST</name>
<evidence type="ECO:0000313" key="1">
    <source>
        <dbReference type="EMBL" id="MBC2250385.1"/>
    </source>
</evidence>